<sequence length="251" mass="26420">MTTVSGKTVFITGASRGIGEAAARLFADQGAKVVLFARSGDAVNAIAADIGENALALTGDVSSWPDMVNAITHAERHFGPIDILINNAGVIDPIGMLNTSDPEAWGKAIDINTKGVYYGMRAVVPGMESRGRGTVITISSGAAHNALEGWSAYCTSKAGTAMLTRAAHLESGGKGVRIMGLSPGTVATQMQKDIKVSGINAVSQLEWEDHVPADWPAKVLLWMCSDDARDWWGAEVSLRDEGIRRAAGLIE</sequence>
<dbReference type="PRINTS" id="PR00081">
    <property type="entry name" value="GDHRDH"/>
</dbReference>
<dbReference type="EMBL" id="JADCKQ010000011">
    <property type="protein sequence ID" value="MBI1494758.1"/>
    <property type="molecule type" value="Genomic_DNA"/>
</dbReference>
<evidence type="ECO:0000313" key="6">
    <source>
        <dbReference type="Proteomes" id="UP000640583"/>
    </source>
</evidence>
<comment type="caution">
    <text evidence="5">The sequence shown here is derived from an EMBL/GenBank/DDBJ whole genome shotgun (WGS) entry which is preliminary data.</text>
</comment>
<protein>
    <submittedName>
        <fullName evidence="5">SDR family oxidoreductase</fullName>
    </submittedName>
</protein>
<dbReference type="Pfam" id="PF00106">
    <property type="entry name" value="adh_short"/>
    <property type="match status" value="1"/>
</dbReference>
<keyword evidence="2" id="KW-0560">Oxidoreductase</keyword>
<dbReference type="InterPro" id="IPR036291">
    <property type="entry name" value="NAD(P)-bd_dom_sf"/>
</dbReference>
<dbReference type="SUPFAM" id="SSF51735">
    <property type="entry name" value="NAD(P)-binding Rossmann-fold domains"/>
    <property type="match status" value="1"/>
</dbReference>
<dbReference type="RefSeq" id="WP_107498378.1">
    <property type="nucleotide sequence ID" value="NZ_JADCKQ010000011.1"/>
</dbReference>
<dbReference type="PROSITE" id="PS00061">
    <property type="entry name" value="ADH_SHORT"/>
    <property type="match status" value="1"/>
</dbReference>
<evidence type="ECO:0000256" key="2">
    <source>
        <dbReference type="ARBA" id="ARBA00023002"/>
    </source>
</evidence>
<evidence type="ECO:0000256" key="3">
    <source>
        <dbReference type="RuleBase" id="RU000363"/>
    </source>
</evidence>
<reference evidence="5" key="1">
    <citation type="submission" date="2020-10" db="EMBL/GenBank/DDBJ databases">
        <title>Paenihalocynthiibacter styelae gen. nov., sp. nov., isolated from stalked sea squirt Styela clava.</title>
        <authorList>
            <person name="Kim Y.-O."/>
            <person name="Yoon J.-H."/>
        </authorList>
    </citation>
    <scope>NUCLEOTIDE SEQUENCE</scope>
    <source>
        <strain evidence="5">MYP1-1</strain>
    </source>
</reference>
<evidence type="ECO:0000313" key="5">
    <source>
        <dbReference type="EMBL" id="MBI1494758.1"/>
    </source>
</evidence>
<dbReference type="InterPro" id="IPR020904">
    <property type="entry name" value="Sc_DH/Rdtase_CS"/>
</dbReference>
<name>A0A8J7IDU2_9RHOB</name>
<dbReference type="CDD" id="cd05233">
    <property type="entry name" value="SDR_c"/>
    <property type="match status" value="1"/>
</dbReference>
<evidence type="ECO:0000259" key="4">
    <source>
        <dbReference type="SMART" id="SM00822"/>
    </source>
</evidence>
<feature type="domain" description="Ketoreductase" evidence="4">
    <location>
        <begin position="7"/>
        <end position="184"/>
    </location>
</feature>
<organism evidence="5 6">
    <name type="scientific">Halocynthiibacter styelae</name>
    <dbReference type="NCBI Taxonomy" id="2761955"/>
    <lineage>
        <taxon>Bacteria</taxon>
        <taxon>Pseudomonadati</taxon>
        <taxon>Pseudomonadota</taxon>
        <taxon>Alphaproteobacteria</taxon>
        <taxon>Rhodobacterales</taxon>
        <taxon>Paracoccaceae</taxon>
        <taxon>Halocynthiibacter</taxon>
    </lineage>
</organism>
<keyword evidence="6" id="KW-1185">Reference proteome</keyword>
<dbReference type="PANTHER" id="PTHR43669:SF3">
    <property type="entry name" value="ALCOHOL DEHYDROGENASE, PUTATIVE (AFU_ORTHOLOGUE AFUA_3G03445)-RELATED"/>
    <property type="match status" value="1"/>
</dbReference>
<dbReference type="PANTHER" id="PTHR43669">
    <property type="entry name" value="5-KETO-D-GLUCONATE 5-REDUCTASE"/>
    <property type="match status" value="1"/>
</dbReference>
<dbReference type="InterPro" id="IPR002347">
    <property type="entry name" value="SDR_fam"/>
</dbReference>
<dbReference type="SMART" id="SM00822">
    <property type="entry name" value="PKS_KR"/>
    <property type="match status" value="1"/>
</dbReference>
<dbReference type="AlphaFoldDB" id="A0A8J7IDU2"/>
<dbReference type="FunFam" id="3.40.50.720:FF:000084">
    <property type="entry name" value="Short-chain dehydrogenase reductase"/>
    <property type="match status" value="1"/>
</dbReference>
<gene>
    <name evidence="5" type="ORF">H1D41_14015</name>
</gene>
<dbReference type="Proteomes" id="UP000640583">
    <property type="component" value="Unassembled WGS sequence"/>
</dbReference>
<proteinExistence type="inferred from homology"/>
<dbReference type="Gene3D" id="3.40.50.720">
    <property type="entry name" value="NAD(P)-binding Rossmann-like Domain"/>
    <property type="match status" value="1"/>
</dbReference>
<evidence type="ECO:0000256" key="1">
    <source>
        <dbReference type="ARBA" id="ARBA00006484"/>
    </source>
</evidence>
<dbReference type="PRINTS" id="PR00080">
    <property type="entry name" value="SDRFAMILY"/>
</dbReference>
<dbReference type="GO" id="GO:0016491">
    <property type="term" value="F:oxidoreductase activity"/>
    <property type="evidence" value="ECO:0007669"/>
    <property type="project" value="UniProtKB-KW"/>
</dbReference>
<accession>A0A8J7IDU2</accession>
<dbReference type="InterPro" id="IPR057326">
    <property type="entry name" value="KR_dom"/>
</dbReference>
<comment type="similarity">
    <text evidence="1 3">Belongs to the short-chain dehydrogenases/reductases (SDR) family.</text>
</comment>